<gene>
    <name evidence="1" type="ORF">LX99_04795</name>
</gene>
<dbReference type="EMBL" id="QGHA01000017">
    <property type="protein sequence ID" value="PWK68271.1"/>
    <property type="molecule type" value="Genomic_DNA"/>
</dbReference>
<proteinExistence type="predicted"/>
<evidence type="ECO:0000313" key="2">
    <source>
        <dbReference type="Proteomes" id="UP000245678"/>
    </source>
</evidence>
<sequence>MLQHKFVEFMPEKLEEGILYVSVEYCTALHKCVCGCGNTVVTPISPTDWQLKFDGKSISLSPSIGNWSFACRSHYWIDKNHIRWAGNWDKDQIEEGRKEDQQKKARYFNKLSISEPSNDKLKTKESLPKTSWSWRSIWNALISKN</sequence>
<dbReference type="AlphaFoldDB" id="A0A316GW11"/>
<dbReference type="Pfam" id="PF20137">
    <property type="entry name" value="BubE"/>
    <property type="match status" value="1"/>
</dbReference>
<keyword evidence="2" id="KW-1185">Reference proteome</keyword>
<evidence type="ECO:0000313" key="1">
    <source>
        <dbReference type="EMBL" id="PWK68271.1"/>
    </source>
</evidence>
<reference evidence="1 2" key="1">
    <citation type="submission" date="2018-05" db="EMBL/GenBank/DDBJ databases">
        <title>Genomic Encyclopedia of Archaeal and Bacterial Type Strains, Phase II (KMG-II): from individual species to whole genera.</title>
        <authorList>
            <person name="Goeker M."/>
        </authorList>
    </citation>
    <scope>NUCLEOTIDE SEQUENCE [LARGE SCALE GENOMIC DNA]</scope>
    <source>
        <strain evidence="1 2">DSM 19975</strain>
    </source>
</reference>
<accession>A0A316GW11</accession>
<name>A0A316GW11_9SPHI</name>
<protein>
    <submittedName>
        <fullName evidence="1">Uncharacterized protein</fullName>
    </submittedName>
</protein>
<comment type="caution">
    <text evidence="1">The sequence shown here is derived from an EMBL/GenBank/DDBJ whole genome shotgun (WGS) entry which is preliminary data.</text>
</comment>
<dbReference type="InterPro" id="IPR045384">
    <property type="entry name" value="DUF6527"/>
</dbReference>
<organism evidence="1 2">
    <name type="scientific">Mucilaginibacter oryzae</name>
    <dbReference type="NCBI Taxonomy" id="468058"/>
    <lineage>
        <taxon>Bacteria</taxon>
        <taxon>Pseudomonadati</taxon>
        <taxon>Bacteroidota</taxon>
        <taxon>Sphingobacteriia</taxon>
        <taxon>Sphingobacteriales</taxon>
        <taxon>Sphingobacteriaceae</taxon>
        <taxon>Mucilaginibacter</taxon>
    </lineage>
</organism>
<dbReference type="Proteomes" id="UP000245678">
    <property type="component" value="Unassembled WGS sequence"/>
</dbReference>